<evidence type="ECO:0000259" key="9">
    <source>
        <dbReference type="SMART" id="SM01036"/>
    </source>
</evidence>
<evidence type="ECO:0000256" key="7">
    <source>
        <dbReference type="ARBA" id="ARBA00023274"/>
    </source>
</evidence>
<reference evidence="10" key="1">
    <citation type="submission" date="2020-11" db="EMBL/GenBank/DDBJ databases">
        <authorList>
            <consortium name="DOE Joint Genome Institute"/>
            <person name="Ahrendt S."/>
            <person name="Riley R."/>
            <person name="Andreopoulos W."/>
            <person name="Labutti K."/>
            <person name="Pangilinan J."/>
            <person name="Ruiz-Duenas F.J."/>
            <person name="Barrasa J.M."/>
            <person name="Sanchez-Garcia M."/>
            <person name="Camarero S."/>
            <person name="Miyauchi S."/>
            <person name="Serrano A."/>
            <person name="Linde D."/>
            <person name="Babiker R."/>
            <person name="Drula E."/>
            <person name="Ayuso-Fernandez I."/>
            <person name="Pacheco R."/>
            <person name="Padilla G."/>
            <person name="Ferreira P."/>
            <person name="Barriuso J."/>
            <person name="Kellner H."/>
            <person name="Castanera R."/>
            <person name="Alfaro M."/>
            <person name="Ramirez L."/>
            <person name="Pisabarro A.G."/>
            <person name="Kuo A."/>
            <person name="Tritt A."/>
            <person name="Lipzen A."/>
            <person name="He G."/>
            <person name="Yan M."/>
            <person name="Ng V."/>
            <person name="Cullen D."/>
            <person name="Martin F."/>
            <person name="Rosso M.-N."/>
            <person name="Henrissat B."/>
            <person name="Hibbett D."/>
            <person name="Martinez A.T."/>
            <person name="Grigoriev I.V."/>
        </authorList>
    </citation>
    <scope>NUCLEOTIDE SEQUENCE</scope>
    <source>
        <strain evidence="10">CBS 506.95</strain>
    </source>
</reference>
<organism evidence="10 11">
    <name type="scientific">Crepidotus variabilis</name>
    <dbReference type="NCBI Taxonomy" id="179855"/>
    <lineage>
        <taxon>Eukaryota</taxon>
        <taxon>Fungi</taxon>
        <taxon>Dikarya</taxon>
        <taxon>Basidiomycota</taxon>
        <taxon>Agaricomycotina</taxon>
        <taxon>Agaricomycetes</taxon>
        <taxon>Agaricomycetidae</taxon>
        <taxon>Agaricales</taxon>
        <taxon>Agaricineae</taxon>
        <taxon>Crepidotaceae</taxon>
        <taxon>Crepidotus</taxon>
    </lineage>
</organism>
<evidence type="ECO:0000256" key="8">
    <source>
        <dbReference type="RuleBase" id="RU367065"/>
    </source>
</evidence>
<evidence type="ECO:0000256" key="1">
    <source>
        <dbReference type="ARBA" id="ARBA00004604"/>
    </source>
</evidence>
<keyword evidence="11" id="KW-1185">Reference proteome</keyword>
<comment type="similarity">
    <text evidence="2 8">Belongs to the HEATR1/UTP10 family.</text>
</comment>
<keyword evidence="5 8" id="KW-0698">rRNA processing</keyword>
<dbReference type="Pfam" id="PF23243">
    <property type="entry name" value="HEAT_HEATR1"/>
    <property type="match status" value="1"/>
</dbReference>
<accession>A0A9P6EAY3</accession>
<dbReference type="Pfam" id="PF08146">
    <property type="entry name" value="BP28CT"/>
    <property type="match status" value="1"/>
</dbReference>
<comment type="subunit">
    <text evidence="8">Component of the ribosomal small subunit (SSU) processome.</text>
</comment>
<dbReference type="InterPro" id="IPR022125">
    <property type="entry name" value="U3snoRNP10_N"/>
</dbReference>
<evidence type="ECO:0000313" key="11">
    <source>
        <dbReference type="Proteomes" id="UP000807306"/>
    </source>
</evidence>
<dbReference type="GO" id="GO:0030686">
    <property type="term" value="C:90S preribosome"/>
    <property type="evidence" value="ECO:0007669"/>
    <property type="project" value="TreeGrafter"/>
</dbReference>
<dbReference type="InterPro" id="IPR056473">
    <property type="entry name" value="HEAT_Utp10/HEAT1"/>
</dbReference>
<evidence type="ECO:0000256" key="3">
    <source>
        <dbReference type="ARBA" id="ARBA00015399"/>
    </source>
</evidence>
<evidence type="ECO:0000256" key="2">
    <source>
        <dbReference type="ARBA" id="ARBA00010559"/>
    </source>
</evidence>
<dbReference type="GO" id="GO:0000462">
    <property type="term" value="P:maturation of SSU-rRNA from tricistronic rRNA transcript (SSU-rRNA, 5.8S rRNA, LSU-rRNA)"/>
    <property type="evidence" value="ECO:0007669"/>
    <property type="project" value="TreeGrafter"/>
</dbReference>
<dbReference type="Proteomes" id="UP000807306">
    <property type="component" value="Unassembled WGS sequence"/>
</dbReference>
<dbReference type="GO" id="GO:0045943">
    <property type="term" value="P:positive regulation of transcription by RNA polymerase I"/>
    <property type="evidence" value="ECO:0007669"/>
    <property type="project" value="TreeGrafter"/>
</dbReference>
<keyword evidence="4 8" id="KW-0690">Ribosome biogenesis</keyword>
<dbReference type="EMBL" id="MU157876">
    <property type="protein sequence ID" value="KAF9526013.1"/>
    <property type="molecule type" value="Genomic_DNA"/>
</dbReference>
<comment type="function">
    <text evidence="8">Involved in nucleolar processing of pre-18S ribosomal RNA.</text>
</comment>
<dbReference type="InterPro" id="IPR012954">
    <property type="entry name" value="BP28_C_dom"/>
</dbReference>
<dbReference type="PANTHER" id="PTHR13457">
    <property type="entry name" value="BAP28"/>
    <property type="match status" value="1"/>
</dbReference>
<evidence type="ECO:0000313" key="10">
    <source>
        <dbReference type="EMBL" id="KAF9526013.1"/>
    </source>
</evidence>
<dbReference type="OrthoDB" id="31183at2759"/>
<evidence type="ECO:0000256" key="6">
    <source>
        <dbReference type="ARBA" id="ARBA00023242"/>
    </source>
</evidence>
<feature type="domain" description="BP28 C-terminal" evidence="9">
    <location>
        <begin position="1774"/>
        <end position="1907"/>
    </location>
</feature>
<dbReference type="GO" id="GO:0032040">
    <property type="term" value="C:small-subunit processome"/>
    <property type="evidence" value="ECO:0007669"/>
    <property type="project" value="TreeGrafter"/>
</dbReference>
<gene>
    <name evidence="10" type="ORF">CPB83DRAFT_877003</name>
</gene>
<dbReference type="GO" id="GO:0034455">
    <property type="term" value="C:t-UTP complex"/>
    <property type="evidence" value="ECO:0007669"/>
    <property type="project" value="TreeGrafter"/>
</dbReference>
<dbReference type="PANTHER" id="PTHR13457:SF1">
    <property type="entry name" value="HEAT REPEAT-CONTAINING PROTEIN 1"/>
    <property type="match status" value="1"/>
</dbReference>
<dbReference type="InterPro" id="IPR040191">
    <property type="entry name" value="UTP10"/>
</dbReference>
<dbReference type="GO" id="GO:0030515">
    <property type="term" value="F:snoRNA binding"/>
    <property type="evidence" value="ECO:0007669"/>
    <property type="project" value="TreeGrafter"/>
</dbReference>
<dbReference type="Pfam" id="PF12397">
    <property type="entry name" value="U3snoRNP10"/>
    <property type="match status" value="1"/>
</dbReference>
<protein>
    <recommendedName>
        <fullName evidence="3 8">U3 small nucleolar RNA-associated protein 10</fullName>
    </recommendedName>
</protein>
<sequence>MSSLATQLAQNASLNANILVDRSRRKPTVSYLFTGKSADEHDLETIYAVAINSLLSLASIEPKLEKYEETLFSEQAKETDRTLLRKDVCEELDKQIVSFLWALGPYLLEPPTGKILEWLVRRFRIQEFNLEGVLALFLPYHESPHFAKMVTLLNIKPNTTWSFLLSYKSAGQKLPRVSLVTEMLKNPDLARFVVSLLPKAIKKKQVHRTLIAFNAATLYEFITRSKILDEGTIAYLLPALLAPLQQKAKYTTRDAVLGSNILLAALSRKCEISTAALKLVINAMVSSAHTIQEDQLVDSLVAVCEPQDELPTFSEEMLEKMLSIQNIERQLVSSSSWRGSEKMLRPLIHGLVTRLHDQTSQALLETFISATNLPNVLVEDLTTRLLEFAVQPEPAAEFILAARRLLSLIHQRFPEVLRLAADALVEEDDSMKDTVEQLTFSLNTVNLVGLLKPSTTAADFIILASSADAKVRIAAIKQLLGTDDDTNDLEITRGVLAARLQDTDATVIEALYDTPEALTSIFSSDSKIYVDSLAAAISSQTKTKRNILRLHLSYISSHFWKSAEIATKEEIFGKIFFPFLLVTKSRQKSVEVVWEAVEDLFAVEENERGMLGLLEGCADFVTAKDGEGADSVEVMNQINFAVTSKISGVLSLTSCPTLAKRLAENIVKSAHFSKHCDFIILQLQHDIAHVKLMAYLIMLAVIKNTSGVRQLELATQVIDTMAMEQLSGVDDFSQEHLALEKPDDTSFGKYIVTKPHSRVALHWIQISIIAAISRIQAPKDTVIDWVAPGLKDAKDPGHLYVSVVRSVYDLANASTSLPILSSALLQLLFLNLQDNALAFLAGMWLAGAQGDFKNSTIISLLHAAAFLEAHVLEDDGVDFQTILPSLLVALQSSNEQVSRGALECISRVRILAGKSLTSVYQFDVIYGQTHRTLQYLDQKDMKRYLDALAQQHDHLANDASYLKTFHQQYLAKAKGEKKKEHEYKHRVTCYLMSHANAVSSSMAQVTILQSLAGVSDKGKAQILLPTIQHMLERTAHESASASIFESSEELMMSIVSAFDASSAELLNGDEKAWDVFLQVMQTYLRTGISHALQKVLAGSLTTGLFSSLKLHRQIALCEVLLDVGSSGSSSDSLARNILSAVLSDVSLVIRLLQSLQPVAPTASPRAIKRAKTSESPDVALPRLSLLVEILGTKPLPGSLDLISHFLDTLSKVVQILPSAQADVAYIEQLLMSAIESASSSIKEVPNITPSVIRIDVLVDVIRVSTNPQTFHQALLLISSLARLAPDSVLHNVMPVFTFMGSNVLHRDDSYSFKVVQKTIDGLVPVMVSSLKKDSPQPLDLYISAKDFLRVFTDAASHIPRHRRNKFFSHLINVLGSRDFLAPLCMLLLDKAANRIIRQSGEDFQHSLSVPAAVFQNAEPEVQLHTAVEVLKEAQRLVAQNVDSTTEPTFLEDAGDRSAASTSMSRKRAQALISFIGTALKPPKSLATAAEINIGSIITILISLAHPQSTLSDTKVDYVSEAARSSLQRLLSSMSVVDFITSVKTTLESVNTQVQSGALELVGKRVPSIAVKTRPTISKDINQILASIKNILNVHKTGNIVDHALESVTAIATTMCPGEEGSLMDLVPHLLASAQQVQTMSKALPSLAALSGTLGPRIIPFFRQIISQCVTILRGSEQSLFEDALSTLQGLLKSIPSFWGVAEISQIIDLYADQFSSSARSLLQSLIKGMTKKIPSKTLVPALLNMWTILQPSGNMIRISAFFDALRRAMQQCDRPTILEHLRPLFKCFLEAFDIVKLHQQPEEHVIQAFKELVVKLNETSFKPLFRRLHDWAFTGDSDEARKTTFNRLYISLLDFFKGLMVPYMSFLLAPFCDLLKDFKEKEEVDYRLWSSGIQVFTKTLSFDDLGFWRDDKLRQILQGLSNQVETCARLGISESRVILQNCLSAFLETVTDDFLAKTLNLNILMHTRSDDVSVRIFALSCAERLWRVHGGKLLGFVAETATFIAECGEDENDLVVKESFRLKDAVESVAGKIDGL</sequence>
<keyword evidence="6 8" id="KW-0539">Nucleus</keyword>
<dbReference type="SMART" id="SM01036">
    <property type="entry name" value="BP28CT"/>
    <property type="match status" value="1"/>
</dbReference>
<comment type="subcellular location">
    <subcellularLocation>
        <location evidence="1 8">Nucleus</location>
        <location evidence="1 8">Nucleolus</location>
    </subcellularLocation>
</comment>
<evidence type="ECO:0000256" key="4">
    <source>
        <dbReference type="ARBA" id="ARBA00022517"/>
    </source>
</evidence>
<name>A0A9P6EAY3_9AGAR</name>
<keyword evidence="7 8" id="KW-0687">Ribonucleoprotein</keyword>
<comment type="caution">
    <text evidence="10">The sequence shown here is derived from an EMBL/GenBank/DDBJ whole genome shotgun (WGS) entry which is preliminary data.</text>
</comment>
<dbReference type="InterPro" id="IPR011989">
    <property type="entry name" value="ARM-like"/>
</dbReference>
<dbReference type="Gene3D" id="1.25.10.10">
    <property type="entry name" value="Leucine-rich Repeat Variant"/>
    <property type="match status" value="1"/>
</dbReference>
<dbReference type="SUPFAM" id="SSF48371">
    <property type="entry name" value="ARM repeat"/>
    <property type="match status" value="1"/>
</dbReference>
<evidence type="ECO:0000256" key="5">
    <source>
        <dbReference type="ARBA" id="ARBA00022552"/>
    </source>
</evidence>
<proteinExistence type="inferred from homology"/>
<dbReference type="InterPro" id="IPR016024">
    <property type="entry name" value="ARM-type_fold"/>
</dbReference>